<organism evidence="3 4">
    <name type="scientific">Agathobacter rectalis</name>
    <dbReference type="NCBI Taxonomy" id="39491"/>
    <lineage>
        <taxon>Bacteria</taxon>
        <taxon>Bacillati</taxon>
        <taxon>Bacillota</taxon>
        <taxon>Clostridia</taxon>
        <taxon>Lachnospirales</taxon>
        <taxon>Lachnospiraceae</taxon>
        <taxon>Agathobacter</taxon>
    </lineage>
</organism>
<dbReference type="InterPro" id="IPR043502">
    <property type="entry name" value="DNA/RNA_pol_sf"/>
</dbReference>
<evidence type="ECO:0000259" key="2">
    <source>
        <dbReference type="PROSITE" id="PS50878"/>
    </source>
</evidence>
<dbReference type="PROSITE" id="PS50878">
    <property type="entry name" value="RT_POL"/>
    <property type="match status" value="1"/>
</dbReference>
<evidence type="ECO:0000256" key="1">
    <source>
        <dbReference type="SAM" id="MobiDB-lite"/>
    </source>
</evidence>
<keyword evidence="3" id="KW-0695">RNA-directed DNA polymerase</keyword>
<proteinExistence type="predicted"/>
<evidence type="ECO:0000313" key="3">
    <source>
        <dbReference type="EMBL" id="RGT78883.1"/>
    </source>
</evidence>
<dbReference type="AlphaFoldDB" id="A0A412Q0S6"/>
<keyword evidence="3" id="KW-0808">Transferase</keyword>
<dbReference type="GO" id="GO:0003964">
    <property type="term" value="F:RNA-directed DNA polymerase activity"/>
    <property type="evidence" value="ECO:0007669"/>
    <property type="project" value="UniProtKB-KW"/>
</dbReference>
<protein>
    <submittedName>
        <fullName evidence="3">Reverse transcriptase</fullName>
    </submittedName>
</protein>
<dbReference type="Proteomes" id="UP000284296">
    <property type="component" value="Unassembled WGS sequence"/>
</dbReference>
<accession>A0A412Q0S6</accession>
<reference evidence="3 4" key="1">
    <citation type="submission" date="2018-08" db="EMBL/GenBank/DDBJ databases">
        <title>A genome reference for cultivated species of the human gut microbiota.</title>
        <authorList>
            <person name="Zou Y."/>
            <person name="Xue W."/>
            <person name="Luo G."/>
        </authorList>
    </citation>
    <scope>NUCLEOTIDE SEQUENCE [LARGE SCALE GENOMIC DNA]</scope>
    <source>
        <strain evidence="3 4">AF18-16LB</strain>
    </source>
</reference>
<evidence type="ECO:0000313" key="4">
    <source>
        <dbReference type="Proteomes" id="UP000284296"/>
    </source>
</evidence>
<feature type="region of interest" description="Disordered" evidence="1">
    <location>
        <begin position="380"/>
        <end position="401"/>
    </location>
</feature>
<dbReference type="PANTHER" id="PTHR34047">
    <property type="entry name" value="NUCLEAR INTRON MATURASE 1, MITOCHONDRIAL-RELATED"/>
    <property type="match status" value="1"/>
</dbReference>
<dbReference type="PANTHER" id="PTHR34047:SF8">
    <property type="entry name" value="PROTEIN YKFC"/>
    <property type="match status" value="1"/>
</dbReference>
<keyword evidence="3" id="KW-0548">Nucleotidyltransferase</keyword>
<dbReference type="RefSeq" id="WP_118004412.1">
    <property type="nucleotide sequence ID" value="NZ_QRXF01000020.1"/>
</dbReference>
<feature type="domain" description="Reverse transcriptase" evidence="2">
    <location>
        <begin position="1"/>
        <end position="302"/>
    </location>
</feature>
<sequence>MKRYGNLYEKICSMDNLYLAFQHAKKGKGWYKEVQQIEKRPYYYLAGLQWMLQNHLYKTSEYATFTKKDGKKEREIYKLPFFPDRIAQWAVLQVIEPQLLAYFTDDTYSAIPNKGIHAAYKKLRLAVDTVPEEMTYCLKIDCKKFYPSIDHETLKQKFRRKYKDPELLELIDEVIDSISTCPATDENIEFYRSCGNEIKIVKINGKDFIEGVGIPIGNYFSQYDGNFFLSGFDHWIKEVKRVKHYYRYMDDICIFARTKEELHQLLVEINEYFIQNLKLRIKGNYQIFPSFIRGIDFVGYRIFLNSTLLRKSTCQEMKRKMTNIRKKVENGQEMNYSEWCSINSYKGWLKHCDSSHLSDKYIVPIQQYADDYYTNHIKAKKKKKGGKKHERVRKSTQYKAA</sequence>
<dbReference type="InterPro" id="IPR051083">
    <property type="entry name" value="GrpII_Intron_Splice-Mob/Def"/>
</dbReference>
<dbReference type="EMBL" id="QRXG01000031">
    <property type="protein sequence ID" value="RGT78883.1"/>
    <property type="molecule type" value="Genomic_DNA"/>
</dbReference>
<gene>
    <name evidence="3" type="ORF">DWX06_13755</name>
</gene>
<dbReference type="SUPFAM" id="SSF56672">
    <property type="entry name" value="DNA/RNA polymerases"/>
    <property type="match status" value="1"/>
</dbReference>
<comment type="caution">
    <text evidence="3">The sequence shown here is derived from an EMBL/GenBank/DDBJ whole genome shotgun (WGS) entry which is preliminary data.</text>
</comment>
<dbReference type="InterPro" id="IPR000477">
    <property type="entry name" value="RT_dom"/>
</dbReference>
<dbReference type="CDD" id="cd01646">
    <property type="entry name" value="RT_Bac_retron_I"/>
    <property type="match status" value="1"/>
</dbReference>
<name>A0A412Q0S6_9FIRM</name>
<dbReference type="Pfam" id="PF00078">
    <property type="entry name" value="RVT_1"/>
    <property type="match status" value="1"/>
</dbReference>